<evidence type="ECO:0000313" key="4">
    <source>
        <dbReference type="EMBL" id="MFC5924545.1"/>
    </source>
</evidence>
<dbReference type="InterPro" id="IPR036388">
    <property type="entry name" value="WH-like_DNA-bd_sf"/>
</dbReference>
<organism evidence="4 5">
    <name type="scientific">Micromonospora vulcania</name>
    <dbReference type="NCBI Taxonomy" id="1441873"/>
    <lineage>
        <taxon>Bacteria</taxon>
        <taxon>Bacillati</taxon>
        <taxon>Actinomycetota</taxon>
        <taxon>Actinomycetes</taxon>
        <taxon>Micromonosporales</taxon>
        <taxon>Micromonosporaceae</taxon>
        <taxon>Micromonospora</taxon>
    </lineage>
</organism>
<keyword evidence="2" id="KW-0067">ATP-binding</keyword>
<evidence type="ECO:0000259" key="3">
    <source>
        <dbReference type="PROSITE" id="PS50043"/>
    </source>
</evidence>
<dbReference type="InterPro" id="IPR000792">
    <property type="entry name" value="Tscrpt_reg_LuxR_C"/>
</dbReference>
<dbReference type="PANTHER" id="PTHR16305">
    <property type="entry name" value="TESTICULAR SOLUBLE ADENYLYL CYCLASE"/>
    <property type="match status" value="1"/>
</dbReference>
<evidence type="ECO:0000313" key="5">
    <source>
        <dbReference type="Proteomes" id="UP001596226"/>
    </source>
</evidence>
<feature type="domain" description="HTH luxR-type" evidence="3">
    <location>
        <begin position="936"/>
        <end position="1001"/>
    </location>
</feature>
<keyword evidence="5" id="KW-1185">Reference proteome</keyword>
<comment type="caution">
    <text evidence="4">The sequence shown here is derived from an EMBL/GenBank/DDBJ whole genome shotgun (WGS) entry which is preliminary data.</text>
</comment>
<dbReference type="SUPFAM" id="SSF52540">
    <property type="entry name" value="P-loop containing nucleoside triphosphate hydrolases"/>
    <property type="match status" value="1"/>
</dbReference>
<dbReference type="InterPro" id="IPR041664">
    <property type="entry name" value="AAA_16"/>
</dbReference>
<dbReference type="PROSITE" id="PS50043">
    <property type="entry name" value="HTH_LUXR_2"/>
    <property type="match status" value="1"/>
</dbReference>
<dbReference type="RefSeq" id="WP_377511382.1">
    <property type="nucleotide sequence ID" value="NZ_JBHSQS010000007.1"/>
</dbReference>
<dbReference type="PANTHER" id="PTHR16305:SF35">
    <property type="entry name" value="TRANSCRIPTIONAL ACTIVATOR DOMAIN"/>
    <property type="match status" value="1"/>
</dbReference>
<dbReference type="InterPro" id="IPR027417">
    <property type="entry name" value="P-loop_NTPase"/>
</dbReference>
<dbReference type="Pfam" id="PF00196">
    <property type="entry name" value="GerE"/>
    <property type="match status" value="1"/>
</dbReference>
<dbReference type="InterPro" id="IPR003593">
    <property type="entry name" value="AAA+_ATPase"/>
</dbReference>
<reference evidence="5" key="1">
    <citation type="journal article" date="2019" name="Int. J. Syst. Evol. Microbiol.">
        <title>The Global Catalogue of Microorganisms (GCM) 10K type strain sequencing project: providing services to taxonomists for standard genome sequencing and annotation.</title>
        <authorList>
            <consortium name="The Broad Institute Genomics Platform"/>
            <consortium name="The Broad Institute Genome Sequencing Center for Infectious Disease"/>
            <person name="Wu L."/>
            <person name="Ma J."/>
        </authorList>
    </citation>
    <scope>NUCLEOTIDE SEQUENCE [LARGE SCALE GENOMIC DNA]</scope>
    <source>
        <strain evidence="5">CGMCC 4.7144</strain>
    </source>
</reference>
<name>A0ABW1H4D5_9ACTN</name>
<protein>
    <submittedName>
        <fullName evidence="4">Helix-turn-helix transcriptional regulator</fullName>
    </submittedName>
</protein>
<dbReference type="SMART" id="SM00421">
    <property type="entry name" value="HTH_LUXR"/>
    <property type="match status" value="1"/>
</dbReference>
<dbReference type="Gene3D" id="1.10.10.10">
    <property type="entry name" value="Winged helix-like DNA-binding domain superfamily/Winged helix DNA-binding domain"/>
    <property type="match status" value="1"/>
</dbReference>
<proteinExistence type="predicted"/>
<keyword evidence="1" id="KW-0547">Nucleotide-binding</keyword>
<gene>
    <name evidence="4" type="ORF">ACFQGL_14445</name>
</gene>
<evidence type="ECO:0000256" key="2">
    <source>
        <dbReference type="ARBA" id="ARBA00022840"/>
    </source>
</evidence>
<sequence>MEFAPVSPLFVGREAELSDLVHAAEVAEKGETQAVLVRGEAGVGKTRLVEELLRTLPPDRALAAVGGCIEVGGEGIPFAPFSAALRTLWHEQPDEVRAASAGQETLLARILPELDLAASVERPNDDVARLFELIARILERLASSRLVVLVIEDLHWADSSTRYLLGYLSRSRRLGRLLLVGTYRSDDIHRRHPLRPVLAEMDRLRSVRRIALRRFDRVEVTKQLTGLLGAPPEPNLLDEIFVRSDGNAFFVEELARAYRDHTAVGLDDLRDVLLERLEVLPETSQRIARVAAESGDVIGYPLLKAVVGLPEDELIEGLRAAVLAQILVSEPNGSEYRFRHSLVREAVSDSLLPGERALINRQYAEVMETDPSLARAGELAGRLAQHWYAADDDVKALRMSVGAADEARDRYAYADQLWLLERALQLWERVSEDVRADLPALRLPEGYPRRGHRPGHAGPGYLDLLATATVAARLGGDLDRAMRLTCDALEILAGKDEHHPSRAAWFWTRRAVLVQALNHGDGWKELQTAQALIDDLPSSVVHADVLAHVANWGAQHRPGRESRVAADRAVEYASQVGAEALELHARITRCWLGIETDVDGSCLAELYEVRQRAEKLGLVDIIGRVCLNLPSFLEGMGRSEEAIAEARHSIKTCRSLGLTDAEAWVHCNLSLSLFSVGRWPEAEAALDEAAAVAKSYKPRAAAVARRAYGLLVRGDVAEASDQLALARGLLGTEDLQPQFLVALAHFTMEIAARQGRIGEARAEFLRADAAGLTTGPIRYALPMLHVAAAIEADARQSTADTPSAEVLAAVRAAAARLTVVFPISRAFECLLRAELSRAEGADDPELWAAAVEAFEPMNRPYELAIALLGAGRALLANGSREEAADPLTRARQIATSLGAGLLLADVETLAQRVGAGTPSPTDVVASADRSDDAGADGLAAFGLTPRESEVLRLVARGYGNRRIAEVLYISQKTVSTHVSNILAKLGAASRTEATAIAHRRGLSLPE</sequence>
<dbReference type="Proteomes" id="UP001596226">
    <property type="component" value="Unassembled WGS sequence"/>
</dbReference>
<dbReference type="EMBL" id="JBHSQS010000007">
    <property type="protein sequence ID" value="MFC5924545.1"/>
    <property type="molecule type" value="Genomic_DNA"/>
</dbReference>
<dbReference type="Gene3D" id="3.40.50.300">
    <property type="entry name" value="P-loop containing nucleotide triphosphate hydrolases"/>
    <property type="match status" value="1"/>
</dbReference>
<dbReference type="InterPro" id="IPR016032">
    <property type="entry name" value="Sig_transdc_resp-reg_C-effctor"/>
</dbReference>
<dbReference type="CDD" id="cd06170">
    <property type="entry name" value="LuxR_C_like"/>
    <property type="match status" value="1"/>
</dbReference>
<evidence type="ECO:0000256" key="1">
    <source>
        <dbReference type="ARBA" id="ARBA00022741"/>
    </source>
</evidence>
<dbReference type="InterPro" id="IPR011990">
    <property type="entry name" value="TPR-like_helical_dom_sf"/>
</dbReference>
<dbReference type="PRINTS" id="PR00038">
    <property type="entry name" value="HTHLUXR"/>
</dbReference>
<dbReference type="SUPFAM" id="SSF48452">
    <property type="entry name" value="TPR-like"/>
    <property type="match status" value="1"/>
</dbReference>
<dbReference type="SUPFAM" id="SSF46894">
    <property type="entry name" value="C-terminal effector domain of the bipartite response regulators"/>
    <property type="match status" value="1"/>
</dbReference>
<dbReference type="SMART" id="SM00382">
    <property type="entry name" value="AAA"/>
    <property type="match status" value="1"/>
</dbReference>
<dbReference type="PROSITE" id="PS00622">
    <property type="entry name" value="HTH_LUXR_1"/>
    <property type="match status" value="1"/>
</dbReference>
<dbReference type="Pfam" id="PF13191">
    <property type="entry name" value="AAA_16"/>
    <property type="match status" value="1"/>
</dbReference>
<accession>A0ABW1H4D5</accession>
<dbReference type="Gene3D" id="1.25.40.10">
    <property type="entry name" value="Tetratricopeptide repeat domain"/>
    <property type="match status" value="1"/>
</dbReference>